<comment type="caution">
    <text evidence="1">The sequence shown here is derived from an EMBL/GenBank/DDBJ whole genome shotgun (WGS) entry which is preliminary data.</text>
</comment>
<evidence type="ECO:0000313" key="2">
    <source>
        <dbReference type="Proteomes" id="UP000040841"/>
    </source>
</evidence>
<dbReference type="AlphaFoldDB" id="A0AA36PGX0"/>
<accession>A0AA36PGX0</accession>
<evidence type="ECO:0008006" key="3">
    <source>
        <dbReference type="Google" id="ProtNLM"/>
    </source>
</evidence>
<dbReference type="NCBIfam" id="NF033419">
    <property type="entry name" value="T6SS_TagK_dom"/>
    <property type="match status" value="1"/>
</dbReference>
<dbReference type="RefSeq" id="WP_049648570.1">
    <property type="nucleotide sequence ID" value="NZ_CABHYS010000007.1"/>
</dbReference>
<name>A0AA36PGX0_YERMO</name>
<dbReference type="InterPro" id="IPR047914">
    <property type="entry name" value="TagK-like_C"/>
</dbReference>
<dbReference type="EMBL" id="CQBM01000021">
    <property type="protein sequence ID" value="CNI75571.1"/>
    <property type="molecule type" value="Genomic_DNA"/>
</dbReference>
<dbReference type="Proteomes" id="UP000040841">
    <property type="component" value="Unassembled WGS sequence"/>
</dbReference>
<reference evidence="1 2" key="1">
    <citation type="submission" date="2015-03" db="EMBL/GenBank/DDBJ databases">
        <authorList>
            <consortium name="Pathogen Informatics"/>
            <person name="Murphy D."/>
        </authorList>
    </citation>
    <scope>NUCLEOTIDE SEQUENCE [LARGE SCALE GENOMIC DNA]</scope>
    <source>
        <strain evidence="1 2">FE82747</strain>
    </source>
</reference>
<gene>
    <name evidence="1" type="ORF">ERS008502_04182</name>
</gene>
<proteinExistence type="predicted"/>
<evidence type="ECO:0000313" key="1">
    <source>
        <dbReference type="EMBL" id="CNI75571.1"/>
    </source>
</evidence>
<sequence>MLLVLTWPRMSQQFQLNDSVTERNAICFSMEKGEFSPHSVGDRQNEVWFYWHKLGPMIINHCDDFICMINGKELSPGEHHPLSFGAEIKCGHFVITAKKASGQAAGKSFTDNLLMLEQPTVYDATDLPEIEDILSHGGYYISYFDDVNEVQAYQHQGQDVLKGLELEYKRFLMWGEQGREFSEKNKQQATKLSANDGFLENIRECVKDKTLTECILDSGGLIDKVTKELSVIDYLETACNEEKVDLLKVLAPDHIITKEKNRVPELVFQELYKLGLDSHL</sequence>
<organism evidence="1 2">
    <name type="scientific">Yersinia mollaretii</name>
    <dbReference type="NCBI Taxonomy" id="33060"/>
    <lineage>
        <taxon>Bacteria</taxon>
        <taxon>Pseudomonadati</taxon>
        <taxon>Pseudomonadota</taxon>
        <taxon>Gammaproteobacteria</taxon>
        <taxon>Enterobacterales</taxon>
        <taxon>Yersiniaceae</taxon>
        <taxon>Yersinia</taxon>
    </lineage>
</organism>
<protein>
    <recommendedName>
        <fullName evidence="3">TagK domain-containing protein</fullName>
    </recommendedName>
</protein>